<dbReference type="PANTHER" id="PTHR43591">
    <property type="entry name" value="METHYLTRANSFERASE"/>
    <property type="match status" value="1"/>
</dbReference>
<dbReference type="Gene3D" id="3.40.50.150">
    <property type="entry name" value="Vaccinia Virus protein VP39"/>
    <property type="match status" value="1"/>
</dbReference>
<reference evidence="2 3" key="1">
    <citation type="journal article" date="2016" name="Nat. Commun.">
        <title>Thousands of microbial genomes shed light on interconnected biogeochemical processes in an aquifer system.</title>
        <authorList>
            <person name="Anantharaman K."/>
            <person name="Brown C.T."/>
            <person name="Hug L.A."/>
            <person name="Sharon I."/>
            <person name="Castelle C.J."/>
            <person name="Probst A.J."/>
            <person name="Thomas B.C."/>
            <person name="Singh A."/>
            <person name="Wilkins M.J."/>
            <person name="Karaoz U."/>
            <person name="Brodie E.L."/>
            <person name="Williams K.H."/>
            <person name="Hubbard S.S."/>
            <person name="Banfield J.F."/>
        </authorList>
    </citation>
    <scope>NUCLEOTIDE SEQUENCE [LARGE SCALE GENOMIC DNA]</scope>
</reference>
<sequence>MPNYLDVVYNKEKRPYTDYPSQLCSHLAEEFGMKKGQRLLDIGCGRGDFTKGFKDLGLEVAGIDRERGDSDMFKEIDVRISNDLEHDRFPFDDNSFDVVFSKSVIEHIQNPDTFMKEQMRVLKPGGRVVAMVPDWQSQIFIFYDDPTHLHPYTASGLKDLLAMHGFANAEAELFYQLPVLWKYPALKIISRSLQLLGPVKKIEKNKFIRWSRELMILASAIK</sequence>
<dbReference type="EMBL" id="MHTS01000007">
    <property type="protein sequence ID" value="OHA64805.1"/>
    <property type="molecule type" value="Genomic_DNA"/>
</dbReference>
<proteinExistence type="predicted"/>
<accession>A0A1G2QW13</accession>
<dbReference type="SUPFAM" id="SSF53335">
    <property type="entry name" value="S-adenosyl-L-methionine-dependent methyltransferases"/>
    <property type="match status" value="1"/>
</dbReference>
<feature type="domain" description="Methyltransferase type 11" evidence="1">
    <location>
        <begin position="40"/>
        <end position="129"/>
    </location>
</feature>
<dbReference type="CDD" id="cd02440">
    <property type="entry name" value="AdoMet_MTases"/>
    <property type="match status" value="1"/>
</dbReference>
<dbReference type="PANTHER" id="PTHR43591:SF24">
    <property type="entry name" value="2-METHOXY-6-POLYPRENYL-1,4-BENZOQUINOL METHYLASE, MITOCHONDRIAL"/>
    <property type="match status" value="1"/>
</dbReference>
<evidence type="ECO:0000313" key="3">
    <source>
        <dbReference type="Proteomes" id="UP000178170"/>
    </source>
</evidence>
<dbReference type="InterPro" id="IPR013216">
    <property type="entry name" value="Methyltransf_11"/>
</dbReference>
<organism evidence="2 3">
    <name type="scientific">Candidatus Wildermuthbacteria bacterium RIFCSPHIGHO2_01_FULL_48_27b</name>
    <dbReference type="NCBI Taxonomy" id="1802447"/>
    <lineage>
        <taxon>Bacteria</taxon>
        <taxon>Candidatus Wildermuthiibacteriota</taxon>
    </lineage>
</organism>
<dbReference type="Pfam" id="PF08241">
    <property type="entry name" value="Methyltransf_11"/>
    <property type="match status" value="1"/>
</dbReference>
<evidence type="ECO:0000313" key="2">
    <source>
        <dbReference type="EMBL" id="OHA64805.1"/>
    </source>
</evidence>
<dbReference type="AlphaFoldDB" id="A0A1G2QW13"/>
<comment type="caution">
    <text evidence="2">The sequence shown here is derived from an EMBL/GenBank/DDBJ whole genome shotgun (WGS) entry which is preliminary data.</text>
</comment>
<dbReference type="GO" id="GO:0008757">
    <property type="term" value="F:S-adenosylmethionine-dependent methyltransferase activity"/>
    <property type="evidence" value="ECO:0007669"/>
    <property type="project" value="InterPro"/>
</dbReference>
<name>A0A1G2QW13_9BACT</name>
<dbReference type="InterPro" id="IPR029063">
    <property type="entry name" value="SAM-dependent_MTases_sf"/>
</dbReference>
<evidence type="ECO:0000259" key="1">
    <source>
        <dbReference type="Pfam" id="PF08241"/>
    </source>
</evidence>
<protein>
    <recommendedName>
        <fullName evidence="1">Methyltransferase type 11 domain-containing protein</fullName>
    </recommendedName>
</protein>
<dbReference type="Proteomes" id="UP000178170">
    <property type="component" value="Unassembled WGS sequence"/>
</dbReference>
<gene>
    <name evidence="2" type="ORF">A2843_00715</name>
</gene>